<dbReference type="AlphaFoldDB" id="A0A2T0AVX5"/>
<dbReference type="GO" id="GO:0160105">
    <property type="term" value="F:tRNA (adenine(22)-N1)-methyltransferase activity"/>
    <property type="evidence" value="ECO:0007669"/>
    <property type="project" value="UniProtKB-EC"/>
</dbReference>
<evidence type="ECO:0000256" key="1">
    <source>
        <dbReference type="SAM" id="Coils"/>
    </source>
</evidence>
<dbReference type="PANTHER" id="PTHR38451">
    <property type="entry name" value="TRNA (ADENINE(22)-N(1))-METHYLTRANSFERASE"/>
    <property type="match status" value="1"/>
</dbReference>
<dbReference type="PANTHER" id="PTHR38451:SF1">
    <property type="entry name" value="TRNA (ADENINE(22)-N(1))-METHYLTRANSFERASE"/>
    <property type="match status" value="1"/>
</dbReference>
<comment type="caution">
    <text evidence="2">The sequence shown here is derived from an EMBL/GenBank/DDBJ whole genome shotgun (WGS) entry which is preliminary data.</text>
</comment>
<dbReference type="SUPFAM" id="SSF53335">
    <property type="entry name" value="S-adenosyl-L-methionine-dependent methyltransferases"/>
    <property type="match status" value="1"/>
</dbReference>
<sequence length="239" mass="26613">MLAFFNGLPARLRAVARMVPPGSRLADIGTDHAYLPIYLVTSGRCPRVIAVEKKWGPYRRALAAVANAGLQERVEVRLGDGFAPLKPGEVDTVTITGLGALTQQDILTTGAAVRQALRRLILQPQGEAGPLRRFLATIGWCLEEEELVYEGGHYYFIMAAGQGESPAYSDVEWRFGPLLLRRRHPLLGVYLLQSMEKLNAARRQLLNAKSERARARLVEVDRQLEDIREVLAWLQDSAK</sequence>
<reference evidence="2 3" key="1">
    <citation type="submission" date="2018-03" db="EMBL/GenBank/DDBJ databases">
        <title>Genome sequence of Moorella humiferrea DSM 23265.</title>
        <authorList>
            <person name="Poehlein A."/>
            <person name="Daniel R."/>
        </authorList>
    </citation>
    <scope>NUCLEOTIDE SEQUENCE [LARGE SCALE GENOMIC DNA]</scope>
    <source>
        <strain evidence="2 3">DSM 23265</strain>
    </source>
</reference>
<dbReference type="Pfam" id="PF12847">
    <property type="entry name" value="Methyltransf_18"/>
    <property type="match status" value="1"/>
</dbReference>
<keyword evidence="3" id="KW-1185">Reference proteome</keyword>
<proteinExistence type="predicted"/>
<dbReference type="GO" id="GO:0032259">
    <property type="term" value="P:methylation"/>
    <property type="evidence" value="ECO:0007669"/>
    <property type="project" value="UniProtKB-KW"/>
</dbReference>
<dbReference type="Gene3D" id="3.40.50.150">
    <property type="entry name" value="Vaccinia Virus protein VP39"/>
    <property type="match status" value="1"/>
</dbReference>
<dbReference type="InterPro" id="IPR006901">
    <property type="entry name" value="TrmK"/>
</dbReference>
<dbReference type="PIRSF" id="PIRSF018637">
    <property type="entry name" value="TrmK"/>
    <property type="match status" value="1"/>
</dbReference>
<dbReference type="Gene3D" id="1.10.287.1890">
    <property type="match status" value="1"/>
</dbReference>
<keyword evidence="2" id="KW-0808">Transferase</keyword>
<keyword evidence="1" id="KW-0175">Coiled coil</keyword>
<accession>A0A2T0AVX5</accession>
<feature type="coiled-coil region" evidence="1">
    <location>
        <begin position="191"/>
        <end position="230"/>
    </location>
</feature>
<dbReference type="EC" id="2.1.1.217" evidence="2"/>
<keyword evidence="2" id="KW-0489">Methyltransferase</keyword>
<evidence type="ECO:0000313" key="3">
    <source>
        <dbReference type="Proteomes" id="UP000238415"/>
    </source>
</evidence>
<protein>
    <submittedName>
        <fullName evidence="2">tRNA (Adenine(22)-N(1))-methyltransferase</fullName>
        <ecNumber evidence="2">2.1.1.217</ecNumber>
    </submittedName>
</protein>
<dbReference type="EMBL" id="PVXM01000006">
    <property type="protein sequence ID" value="PRR74889.1"/>
    <property type="molecule type" value="Genomic_DNA"/>
</dbReference>
<name>A0A2T0AVX5_9FIRM</name>
<gene>
    <name evidence="2" type="primary">trmK</name>
    <name evidence="2" type="ORF">MOHU_03870</name>
</gene>
<organism evidence="2 3">
    <name type="scientific">Neomoorella humiferrea</name>
    <dbReference type="NCBI Taxonomy" id="676965"/>
    <lineage>
        <taxon>Bacteria</taxon>
        <taxon>Bacillati</taxon>
        <taxon>Bacillota</taxon>
        <taxon>Clostridia</taxon>
        <taxon>Neomoorellales</taxon>
        <taxon>Neomoorellaceae</taxon>
        <taxon>Neomoorella</taxon>
    </lineage>
</organism>
<dbReference type="Proteomes" id="UP000238415">
    <property type="component" value="Unassembled WGS sequence"/>
</dbReference>
<evidence type="ECO:0000313" key="2">
    <source>
        <dbReference type="EMBL" id="PRR74889.1"/>
    </source>
</evidence>
<dbReference type="RefSeq" id="WP_170066137.1">
    <property type="nucleotide sequence ID" value="NZ_CP136419.1"/>
</dbReference>
<dbReference type="InterPro" id="IPR029063">
    <property type="entry name" value="SAM-dependent_MTases_sf"/>
</dbReference>